<sequence>KECNIKWNPTSAKYLKRDTIAKFTEQANKTIRETLGAIDYLTLTVDGWSDRKCRSFLGITSHFINFKMQPESYLIDFVRLKSPHTGENIHQATECIIDRF</sequence>
<dbReference type="SUPFAM" id="SSF53098">
    <property type="entry name" value="Ribonuclease H-like"/>
    <property type="match status" value="1"/>
</dbReference>
<comment type="subcellular location">
    <subcellularLocation>
        <location evidence="1">Nucleus</location>
    </subcellularLocation>
</comment>
<comment type="caution">
    <text evidence="6">The sequence shown here is derived from an EMBL/GenBank/DDBJ whole genome shotgun (WGS) entry which is preliminary data.</text>
</comment>
<evidence type="ECO:0000313" key="7">
    <source>
        <dbReference type="Proteomes" id="UP000663873"/>
    </source>
</evidence>
<dbReference type="GO" id="GO:0008270">
    <property type="term" value="F:zinc ion binding"/>
    <property type="evidence" value="ECO:0007669"/>
    <property type="project" value="UniProtKB-KW"/>
</dbReference>
<keyword evidence="4" id="KW-0862">Zinc</keyword>
<organism evidence="6 7">
    <name type="scientific">Rotaria socialis</name>
    <dbReference type="NCBI Taxonomy" id="392032"/>
    <lineage>
        <taxon>Eukaryota</taxon>
        <taxon>Metazoa</taxon>
        <taxon>Spiralia</taxon>
        <taxon>Gnathifera</taxon>
        <taxon>Rotifera</taxon>
        <taxon>Eurotatoria</taxon>
        <taxon>Bdelloidea</taxon>
        <taxon>Philodinida</taxon>
        <taxon>Philodinidae</taxon>
        <taxon>Rotaria</taxon>
    </lineage>
</organism>
<dbReference type="AlphaFoldDB" id="A0A821SDX9"/>
<gene>
    <name evidence="6" type="ORF">UJA718_LOCUS43563</name>
</gene>
<proteinExistence type="predicted"/>
<dbReference type="InterPro" id="IPR012337">
    <property type="entry name" value="RNaseH-like_sf"/>
</dbReference>
<dbReference type="PANTHER" id="PTHR46481:SF10">
    <property type="entry name" value="ZINC FINGER BED DOMAIN-CONTAINING PROTEIN 39"/>
    <property type="match status" value="1"/>
</dbReference>
<dbReference type="EMBL" id="CAJOBP010061626">
    <property type="protein sequence ID" value="CAF4853339.1"/>
    <property type="molecule type" value="Genomic_DNA"/>
</dbReference>
<evidence type="ECO:0000256" key="3">
    <source>
        <dbReference type="ARBA" id="ARBA00022771"/>
    </source>
</evidence>
<accession>A0A821SDX9</accession>
<dbReference type="PANTHER" id="PTHR46481">
    <property type="entry name" value="ZINC FINGER BED DOMAIN-CONTAINING PROTEIN 4"/>
    <property type="match status" value="1"/>
</dbReference>
<evidence type="ECO:0000313" key="6">
    <source>
        <dbReference type="EMBL" id="CAF4853339.1"/>
    </source>
</evidence>
<feature type="non-terminal residue" evidence="6">
    <location>
        <position position="100"/>
    </location>
</feature>
<keyword evidence="3" id="KW-0863">Zinc-finger</keyword>
<dbReference type="Proteomes" id="UP000663873">
    <property type="component" value="Unassembled WGS sequence"/>
</dbReference>
<dbReference type="GO" id="GO:0005634">
    <property type="term" value="C:nucleus"/>
    <property type="evidence" value="ECO:0007669"/>
    <property type="project" value="UniProtKB-SubCell"/>
</dbReference>
<dbReference type="InterPro" id="IPR052035">
    <property type="entry name" value="ZnF_BED_domain_contain"/>
</dbReference>
<evidence type="ECO:0008006" key="8">
    <source>
        <dbReference type="Google" id="ProtNLM"/>
    </source>
</evidence>
<protein>
    <recommendedName>
        <fullName evidence="8">Transposase</fullName>
    </recommendedName>
</protein>
<name>A0A821SDX9_9BILA</name>
<keyword evidence="5" id="KW-0539">Nucleus</keyword>
<evidence type="ECO:0000256" key="5">
    <source>
        <dbReference type="ARBA" id="ARBA00023242"/>
    </source>
</evidence>
<evidence type="ECO:0000256" key="4">
    <source>
        <dbReference type="ARBA" id="ARBA00022833"/>
    </source>
</evidence>
<evidence type="ECO:0000256" key="1">
    <source>
        <dbReference type="ARBA" id="ARBA00004123"/>
    </source>
</evidence>
<keyword evidence="7" id="KW-1185">Reference proteome</keyword>
<evidence type="ECO:0000256" key="2">
    <source>
        <dbReference type="ARBA" id="ARBA00022723"/>
    </source>
</evidence>
<reference evidence="6" key="1">
    <citation type="submission" date="2021-02" db="EMBL/GenBank/DDBJ databases">
        <authorList>
            <person name="Nowell W R."/>
        </authorList>
    </citation>
    <scope>NUCLEOTIDE SEQUENCE</scope>
</reference>
<keyword evidence="2" id="KW-0479">Metal-binding</keyword>
<feature type="non-terminal residue" evidence="6">
    <location>
        <position position="1"/>
    </location>
</feature>